<proteinExistence type="predicted"/>
<keyword evidence="1" id="KW-0732">Signal</keyword>
<dbReference type="Gene3D" id="3.40.50.1820">
    <property type="entry name" value="alpha/beta hydrolase"/>
    <property type="match status" value="1"/>
</dbReference>
<evidence type="ECO:0000313" key="4">
    <source>
        <dbReference type="Proteomes" id="UP001549749"/>
    </source>
</evidence>
<gene>
    <name evidence="3" type="ORF">ABR189_29460</name>
</gene>
<comment type="caution">
    <text evidence="3">The sequence shown here is derived from an EMBL/GenBank/DDBJ whole genome shotgun (WGS) entry which is preliminary data.</text>
</comment>
<protein>
    <submittedName>
        <fullName evidence="3">AcvB/VirJ family lysyl-phosphatidylglycerol hydrolase</fullName>
    </submittedName>
</protein>
<keyword evidence="4" id="KW-1185">Reference proteome</keyword>
<dbReference type="EMBL" id="JBEXAC010000004">
    <property type="protein sequence ID" value="MET7001546.1"/>
    <property type="molecule type" value="Genomic_DNA"/>
</dbReference>
<evidence type="ECO:0000313" key="3">
    <source>
        <dbReference type="EMBL" id="MET7001546.1"/>
    </source>
</evidence>
<keyword evidence="3" id="KW-0378">Hydrolase</keyword>
<dbReference type="InterPro" id="IPR010333">
    <property type="entry name" value="VirJ"/>
</dbReference>
<dbReference type="GO" id="GO:0016787">
    <property type="term" value="F:hydrolase activity"/>
    <property type="evidence" value="ECO:0007669"/>
    <property type="project" value="UniProtKB-KW"/>
</dbReference>
<dbReference type="InterPro" id="IPR029058">
    <property type="entry name" value="AB_hydrolase_fold"/>
</dbReference>
<dbReference type="RefSeq" id="WP_354664119.1">
    <property type="nucleotide sequence ID" value="NZ_JBEXAC010000004.1"/>
</dbReference>
<feature type="chain" id="PRO_5046396669" evidence="1">
    <location>
        <begin position="21"/>
        <end position="228"/>
    </location>
</feature>
<evidence type="ECO:0000256" key="1">
    <source>
        <dbReference type="SAM" id="SignalP"/>
    </source>
</evidence>
<dbReference type="SUPFAM" id="SSF53474">
    <property type="entry name" value="alpha/beta-Hydrolases"/>
    <property type="match status" value="1"/>
</dbReference>
<dbReference type="Pfam" id="PF06057">
    <property type="entry name" value="VirJ"/>
    <property type="match status" value="1"/>
</dbReference>
<sequence length="228" mass="24826">MVRTLLTACVFLVASQQLVAQTALPVVARPAAGSQQPLILYITGDGGMKQFSTKVVTAFQDHNYPVVALNALKYFWTRKAPEKAAADITVLIRQYQAQWHLGPEVILVGYSMGADVMPFVYNALPEEMKAKVQQLVLLSPSQFTDMEVHLSSMMGMSGNKGMSVAEALNRIIHTPLLLIFGEQEKDFSLAALTIRGYKHLVLPGGHTYGDDAAGVVGKIVEILSGKHE</sequence>
<feature type="domain" description="Bacterial virulence" evidence="2">
    <location>
        <begin position="39"/>
        <end position="223"/>
    </location>
</feature>
<name>A0ABV2TEW1_9BACT</name>
<evidence type="ECO:0000259" key="2">
    <source>
        <dbReference type="Pfam" id="PF06057"/>
    </source>
</evidence>
<accession>A0ABV2TEW1</accession>
<reference evidence="3 4" key="1">
    <citation type="submission" date="2024-06" db="EMBL/GenBank/DDBJ databases">
        <title>Chitinophaga defluvii sp. nov., isolated from municipal sewage.</title>
        <authorList>
            <person name="Zhang L."/>
        </authorList>
    </citation>
    <scope>NUCLEOTIDE SEQUENCE [LARGE SCALE GENOMIC DNA]</scope>
    <source>
        <strain evidence="3 4">H8</strain>
    </source>
</reference>
<dbReference type="Proteomes" id="UP001549749">
    <property type="component" value="Unassembled WGS sequence"/>
</dbReference>
<feature type="signal peptide" evidence="1">
    <location>
        <begin position="1"/>
        <end position="20"/>
    </location>
</feature>
<organism evidence="3 4">
    <name type="scientific">Chitinophaga defluvii</name>
    <dbReference type="NCBI Taxonomy" id="3163343"/>
    <lineage>
        <taxon>Bacteria</taxon>
        <taxon>Pseudomonadati</taxon>
        <taxon>Bacteroidota</taxon>
        <taxon>Chitinophagia</taxon>
        <taxon>Chitinophagales</taxon>
        <taxon>Chitinophagaceae</taxon>
        <taxon>Chitinophaga</taxon>
    </lineage>
</organism>